<accession>A0A9D2S8W7</accession>
<reference evidence="4" key="1">
    <citation type="journal article" date="2021" name="PeerJ">
        <title>Extensive microbial diversity within the chicken gut microbiome revealed by metagenomics and culture.</title>
        <authorList>
            <person name="Gilroy R."/>
            <person name="Ravi A."/>
            <person name="Getino M."/>
            <person name="Pursley I."/>
            <person name="Horton D.L."/>
            <person name="Alikhan N.F."/>
            <person name="Baker D."/>
            <person name="Gharbi K."/>
            <person name="Hall N."/>
            <person name="Watson M."/>
            <person name="Adriaenssens E.M."/>
            <person name="Foster-Nyarko E."/>
            <person name="Jarju S."/>
            <person name="Secka A."/>
            <person name="Antonio M."/>
            <person name="Oren A."/>
            <person name="Chaudhuri R.R."/>
            <person name="La Ragione R."/>
            <person name="Hildebrand F."/>
            <person name="Pallen M.J."/>
        </authorList>
    </citation>
    <scope>NUCLEOTIDE SEQUENCE</scope>
    <source>
        <strain evidence="4">CHK188-16595</strain>
    </source>
</reference>
<evidence type="ECO:0000313" key="4">
    <source>
        <dbReference type="EMBL" id="HJB74384.1"/>
    </source>
</evidence>
<gene>
    <name evidence="4" type="ORF">IAA37_01760</name>
</gene>
<dbReference type="Proteomes" id="UP000823877">
    <property type="component" value="Unassembled WGS sequence"/>
</dbReference>
<comment type="caution">
    <text evidence="4">The sequence shown here is derived from an EMBL/GenBank/DDBJ whole genome shotgun (WGS) entry which is preliminary data.</text>
</comment>
<feature type="domain" description="Sporulation protein YpeB PepSY1 and PepSY2" evidence="2">
    <location>
        <begin position="178"/>
        <end position="362"/>
    </location>
</feature>
<evidence type="ECO:0000259" key="2">
    <source>
        <dbReference type="Pfam" id="PF14620"/>
    </source>
</evidence>
<organism evidence="4 5">
    <name type="scientific">Candidatus Eubacterium faecale</name>
    <dbReference type="NCBI Taxonomy" id="2838568"/>
    <lineage>
        <taxon>Bacteria</taxon>
        <taxon>Bacillati</taxon>
        <taxon>Bacillota</taxon>
        <taxon>Clostridia</taxon>
        <taxon>Eubacteriales</taxon>
        <taxon>Eubacteriaceae</taxon>
        <taxon>Eubacterium</taxon>
    </lineage>
</organism>
<evidence type="ECO:0000256" key="1">
    <source>
        <dbReference type="SAM" id="SignalP"/>
    </source>
</evidence>
<feature type="chain" id="PRO_5039631210" evidence="1">
    <location>
        <begin position="25"/>
        <end position="438"/>
    </location>
</feature>
<dbReference type="InterPro" id="IPR048402">
    <property type="entry name" value="YpeB_N"/>
</dbReference>
<evidence type="ECO:0000313" key="5">
    <source>
        <dbReference type="Proteomes" id="UP000823877"/>
    </source>
</evidence>
<feature type="domain" description="Sporulation protein YpeB N-terminal" evidence="3">
    <location>
        <begin position="31"/>
        <end position="143"/>
    </location>
</feature>
<dbReference type="InterPro" id="IPR014239">
    <property type="entry name" value="YpeB_PepSY1-2"/>
</dbReference>
<feature type="signal peptide" evidence="1">
    <location>
        <begin position="1"/>
        <end position="24"/>
    </location>
</feature>
<dbReference type="Pfam" id="PF14620">
    <property type="entry name" value="YPEB_PepSY1-2"/>
    <property type="match status" value="1"/>
</dbReference>
<sequence>MKRRNIVRICSFAVFAVAALTAFAVTGAVKSNNYQTQLEASYQRNLTQLSECLDSIETSLAKSQYATSSDMMNRISGNLYSECCTAKNALSSLPISQLNLSGAYKFLSQAGDYARYLSTKSEITQEEYDNLTLLLSYAQKYSDFTDTIVSRCNAGGKITENEVSLGDGSEMKVSSFSTDFSSAEETFENYPTLLYDGPFADAVLNKQSVLIKNAEKKDQDECRKIAANALGVDEGGVVYKTEESGTLPAYVFSYKLQTIAVTKNGGYIAYILNEGVPGSQTVTEDNAINIAKDFLNKIGYTDMKESYYSVYNNVCTINFAYNKNNITYYPDLIKVGISLSDGSVFSLEADGYLINHTDRTVPAFSAEQNEINLSNSVEVVSRSRCVIPKNSGVEVFCNEYHCKNKSTGQEVLIYTNSETGEEEDILLLMYSDNGTLTK</sequence>
<evidence type="ECO:0000259" key="3">
    <source>
        <dbReference type="Pfam" id="PF20769"/>
    </source>
</evidence>
<dbReference type="Pfam" id="PF20769">
    <property type="entry name" value="YPEB_N"/>
    <property type="match status" value="1"/>
</dbReference>
<dbReference type="AlphaFoldDB" id="A0A9D2S8W7"/>
<name>A0A9D2S8W7_9FIRM</name>
<dbReference type="GO" id="GO:0009847">
    <property type="term" value="P:spore germination"/>
    <property type="evidence" value="ECO:0007669"/>
    <property type="project" value="InterPro"/>
</dbReference>
<proteinExistence type="predicted"/>
<reference evidence="4" key="2">
    <citation type="submission" date="2021-04" db="EMBL/GenBank/DDBJ databases">
        <authorList>
            <person name="Gilroy R."/>
        </authorList>
    </citation>
    <scope>NUCLEOTIDE SEQUENCE</scope>
    <source>
        <strain evidence="4">CHK188-16595</strain>
    </source>
</reference>
<keyword evidence="1" id="KW-0732">Signal</keyword>
<dbReference type="EMBL" id="DWXN01000003">
    <property type="protein sequence ID" value="HJB74384.1"/>
    <property type="molecule type" value="Genomic_DNA"/>
</dbReference>
<protein>
    <submittedName>
        <fullName evidence="4">Germination protein YpeB</fullName>
    </submittedName>
</protein>